<dbReference type="CDD" id="cd07067">
    <property type="entry name" value="HP_PGM_like"/>
    <property type="match status" value="1"/>
</dbReference>
<proteinExistence type="predicted"/>
<dbReference type="Proteomes" id="UP000541426">
    <property type="component" value="Unassembled WGS sequence"/>
</dbReference>
<dbReference type="SMART" id="SM00855">
    <property type="entry name" value="PGAM"/>
    <property type="match status" value="1"/>
</dbReference>
<keyword evidence="1" id="KW-0378">Hydrolase</keyword>
<dbReference type="InterPro" id="IPR013078">
    <property type="entry name" value="His_Pase_superF_clade-1"/>
</dbReference>
<dbReference type="AlphaFoldDB" id="A0A7W6DP62"/>
<dbReference type="PANTHER" id="PTHR47623">
    <property type="entry name" value="OS09G0287300 PROTEIN"/>
    <property type="match status" value="1"/>
</dbReference>
<dbReference type="RefSeq" id="WP_183966718.1">
    <property type="nucleotide sequence ID" value="NZ_BAABBZ010000002.1"/>
</dbReference>
<sequence length="162" mass="17804">MKRLILMRHAKSDWSAGTADANRPLNGRGRRSAEAMGQWLRDMGHMPDEILCSSATRTRETLDLLALKAPTTYRKSLYLADSQTMLSALRGASGDCVLMLGHNPGVGQCAHMLVSQEPEHERFDDYPTCATLVAEFDIEKWEDLLPGSGAPLGFAVGRDLTD</sequence>
<dbReference type="Gene3D" id="3.40.50.1240">
    <property type="entry name" value="Phosphoglycerate mutase-like"/>
    <property type="match status" value="1"/>
</dbReference>
<dbReference type="SUPFAM" id="SSF53254">
    <property type="entry name" value="Phosphoglycerate mutase-like"/>
    <property type="match status" value="1"/>
</dbReference>
<dbReference type="InterPro" id="IPR029033">
    <property type="entry name" value="His_PPase_superfam"/>
</dbReference>
<dbReference type="GO" id="GO:0016787">
    <property type="term" value="F:hydrolase activity"/>
    <property type="evidence" value="ECO:0007669"/>
    <property type="project" value="UniProtKB-KW"/>
</dbReference>
<dbReference type="EMBL" id="JACIEJ010000006">
    <property type="protein sequence ID" value="MBB3986377.1"/>
    <property type="molecule type" value="Genomic_DNA"/>
</dbReference>
<dbReference type="Pfam" id="PF00300">
    <property type="entry name" value="His_Phos_1"/>
    <property type="match status" value="1"/>
</dbReference>
<gene>
    <name evidence="1" type="ORF">GGQ68_002716</name>
</gene>
<keyword evidence="2" id="KW-1185">Reference proteome</keyword>
<protein>
    <submittedName>
        <fullName evidence="1">Phosphohistidine phosphatase</fullName>
        <ecNumber evidence="1">3.1.3.-</ecNumber>
    </submittedName>
</protein>
<dbReference type="PANTHER" id="PTHR47623:SF1">
    <property type="entry name" value="OS09G0287300 PROTEIN"/>
    <property type="match status" value="1"/>
</dbReference>
<evidence type="ECO:0000313" key="2">
    <source>
        <dbReference type="Proteomes" id="UP000541426"/>
    </source>
</evidence>
<evidence type="ECO:0000313" key="1">
    <source>
        <dbReference type="EMBL" id="MBB3986377.1"/>
    </source>
</evidence>
<dbReference type="EC" id="3.1.3.-" evidence="1"/>
<reference evidence="1 2" key="1">
    <citation type="submission" date="2020-08" db="EMBL/GenBank/DDBJ databases">
        <title>Genomic Encyclopedia of Type Strains, Phase IV (KMG-IV): sequencing the most valuable type-strain genomes for metagenomic binning, comparative biology and taxonomic classification.</title>
        <authorList>
            <person name="Goeker M."/>
        </authorList>
    </citation>
    <scope>NUCLEOTIDE SEQUENCE [LARGE SCALE GENOMIC DNA]</scope>
    <source>
        <strain evidence="1 2">DSM 102235</strain>
    </source>
</reference>
<organism evidence="1 2">
    <name type="scientific">Sagittula marina</name>
    <dbReference type="NCBI Taxonomy" id="943940"/>
    <lineage>
        <taxon>Bacteria</taxon>
        <taxon>Pseudomonadati</taxon>
        <taxon>Pseudomonadota</taxon>
        <taxon>Alphaproteobacteria</taxon>
        <taxon>Rhodobacterales</taxon>
        <taxon>Roseobacteraceae</taxon>
        <taxon>Sagittula</taxon>
    </lineage>
</organism>
<name>A0A7W6DP62_9RHOB</name>
<accession>A0A7W6DP62</accession>
<comment type="caution">
    <text evidence="1">The sequence shown here is derived from an EMBL/GenBank/DDBJ whole genome shotgun (WGS) entry which is preliminary data.</text>
</comment>